<dbReference type="InterPro" id="IPR005122">
    <property type="entry name" value="Uracil-DNA_glycosylase-like"/>
</dbReference>
<dbReference type="Pfam" id="PF03167">
    <property type="entry name" value="UDG"/>
    <property type="match status" value="1"/>
</dbReference>
<reference evidence="3" key="1">
    <citation type="submission" date="2016-10" db="EMBL/GenBank/DDBJ databases">
        <authorList>
            <person name="Varghese N."/>
            <person name="Submissions S."/>
        </authorList>
    </citation>
    <scope>NUCLEOTIDE SEQUENCE [LARGE SCALE GENOMIC DNA]</scope>
    <source>
        <strain evidence="3">DSM 26921</strain>
    </source>
</reference>
<dbReference type="Proteomes" id="UP000199658">
    <property type="component" value="Unassembled WGS sequence"/>
</dbReference>
<dbReference type="PANTHER" id="PTHR42160">
    <property type="entry name" value="URACIL-DNA GLYCOSYLASE SUPERFAMILY PROTEIN"/>
    <property type="match status" value="1"/>
</dbReference>
<keyword evidence="3" id="KW-1185">Reference proteome</keyword>
<evidence type="ECO:0000259" key="1">
    <source>
        <dbReference type="SMART" id="SM00986"/>
    </source>
</evidence>
<dbReference type="SUPFAM" id="SSF52141">
    <property type="entry name" value="Uracil-DNA glycosylase-like"/>
    <property type="match status" value="1"/>
</dbReference>
<evidence type="ECO:0000313" key="3">
    <source>
        <dbReference type="Proteomes" id="UP000199658"/>
    </source>
</evidence>
<dbReference type="PANTHER" id="PTHR42160:SF1">
    <property type="entry name" value="URACIL-DNA GLYCOSYLASE SUPERFAMILY PROTEIN"/>
    <property type="match status" value="1"/>
</dbReference>
<dbReference type="EMBL" id="FOYO01000001">
    <property type="protein sequence ID" value="SFR46790.1"/>
    <property type="molecule type" value="Genomic_DNA"/>
</dbReference>
<dbReference type="STRING" id="670154.SAMN04488002_2108"/>
<dbReference type="SMART" id="SM00987">
    <property type="entry name" value="UreE_C"/>
    <property type="match status" value="1"/>
</dbReference>
<dbReference type="InterPro" id="IPR036895">
    <property type="entry name" value="Uracil-DNA_glycosylase-like_sf"/>
</dbReference>
<dbReference type="SMART" id="SM00986">
    <property type="entry name" value="UDG"/>
    <property type="match status" value="1"/>
</dbReference>
<dbReference type="CDD" id="cd10033">
    <property type="entry name" value="UDG_like"/>
    <property type="match status" value="1"/>
</dbReference>
<dbReference type="OrthoDB" id="9789139at2"/>
<dbReference type="InterPro" id="IPR047124">
    <property type="entry name" value="HI_0220.2"/>
</dbReference>
<dbReference type="RefSeq" id="WP_090216433.1">
    <property type="nucleotide sequence ID" value="NZ_FOYO01000001.1"/>
</dbReference>
<accession>A0A1I6GX82</accession>
<name>A0A1I6GX82_9RHOB</name>
<evidence type="ECO:0000313" key="2">
    <source>
        <dbReference type="EMBL" id="SFR46790.1"/>
    </source>
</evidence>
<dbReference type="Gene3D" id="3.40.470.10">
    <property type="entry name" value="Uracil-DNA glycosylase-like domain"/>
    <property type="match status" value="1"/>
</dbReference>
<organism evidence="2 3">
    <name type="scientific">Litoreibacter janthinus</name>
    <dbReference type="NCBI Taxonomy" id="670154"/>
    <lineage>
        <taxon>Bacteria</taxon>
        <taxon>Pseudomonadati</taxon>
        <taxon>Pseudomonadota</taxon>
        <taxon>Alphaproteobacteria</taxon>
        <taxon>Rhodobacterales</taxon>
        <taxon>Roseobacteraceae</taxon>
        <taxon>Litoreibacter</taxon>
    </lineage>
</organism>
<protein>
    <submittedName>
        <fullName evidence="2">Uracil-DNA glycosylase</fullName>
    </submittedName>
</protein>
<sequence length="202" mass="22733">MSETASELTAKIQACRLCAEQFANTKSAHSPRPVAWFKSSSKVLIAGQAPGMRVHQSGVPFDDRSGDRLRDWLGVSRDVFYDQSQIAIVPMAFCFPGYDDKGADLPPPPRCAKTWRQAAHAVLPNVTTTIIIGGYAQRWYLGEEAKRQGVTATVRNWRDHAPDRFVIPHPSWRNNAFIRKNPWFETELLPALRSQIKTVLET</sequence>
<proteinExistence type="predicted"/>
<dbReference type="AlphaFoldDB" id="A0A1I6GX82"/>
<feature type="domain" description="Uracil-DNA glycosylase-like" evidence="1">
    <location>
        <begin position="34"/>
        <end position="193"/>
    </location>
</feature>
<gene>
    <name evidence="2" type="ORF">SAMN04488002_2108</name>
</gene>